<protein>
    <recommendedName>
        <fullName evidence="1">Helix-turn-helix domain-containing protein</fullName>
    </recommendedName>
</protein>
<dbReference type="InterPro" id="IPR041657">
    <property type="entry name" value="HTH_17"/>
</dbReference>
<geneLocation type="plasmid" evidence="3">
    <name>pjcm18538 dna</name>
</geneLocation>
<reference evidence="2 3" key="1">
    <citation type="journal article" date="2019" name="Emerg. Microbes Infect.">
        <title>Comprehensive subspecies identification of 175 nontuberculous mycobacteria species based on 7547 genomic profiles.</title>
        <authorList>
            <person name="Matsumoto Y."/>
            <person name="Kinjo T."/>
            <person name="Motooka D."/>
            <person name="Nabeya D."/>
            <person name="Jung N."/>
            <person name="Uechi K."/>
            <person name="Horii T."/>
            <person name="Iida T."/>
            <person name="Fujita J."/>
            <person name="Nakamura S."/>
        </authorList>
    </citation>
    <scope>NUCLEOTIDE SEQUENCE [LARGE SCALE GENOMIC DNA]</scope>
    <source>
        <strain evidence="2 3">JCM 18538</strain>
    </source>
</reference>
<feature type="domain" description="Helix-turn-helix" evidence="1">
    <location>
        <begin position="14"/>
        <end position="61"/>
    </location>
</feature>
<dbReference type="KEGG" id="marz:MARA_12120"/>
<proteinExistence type="predicted"/>
<name>A0A7I7RT15_9MYCO</name>
<gene>
    <name evidence="2" type="ORF">MARA_12120</name>
</gene>
<evidence type="ECO:0000313" key="2">
    <source>
        <dbReference type="EMBL" id="BBY47744.1"/>
    </source>
</evidence>
<accession>A0A7I7RT15</accession>
<dbReference type="Pfam" id="PF12728">
    <property type="entry name" value="HTH_17"/>
    <property type="match status" value="1"/>
</dbReference>
<dbReference type="AlphaFoldDB" id="A0A7I7RT15"/>
<evidence type="ECO:0000259" key="1">
    <source>
        <dbReference type="Pfam" id="PF12728"/>
    </source>
</evidence>
<organism evidence="2 3">
    <name type="scientific">Mycolicibacterium arabiense</name>
    <dbReference type="NCBI Taxonomy" id="1286181"/>
    <lineage>
        <taxon>Bacteria</taxon>
        <taxon>Bacillati</taxon>
        <taxon>Actinomycetota</taxon>
        <taxon>Actinomycetes</taxon>
        <taxon>Mycobacteriales</taxon>
        <taxon>Mycobacteriaceae</taxon>
        <taxon>Mycolicibacterium</taxon>
    </lineage>
</organism>
<sequence>MALTLDDLPDLAGIPEVSAATGIPVATLRWYRATDQGPRSVKVGRHVRYRKGDVLKWVEAQESASARGGIR</sequence>
<evidence type="ECO:0000313" key="3">
    <source>
        <dbReference type="Proteomes" id="UP000467428"/>
    </source>
</evidence>
<dbReference type="Proteomes" id="UP000467428">
    <property type="component" value="Chromosome"/>
</dbReference>
<dbReference type="RefSeq" id="WP_163917631.1">
    <property type="nucleotide sequence ID" value="NZ_AP022593.1"/>
</dbReference>
<dbReference type="EMBL" id="AP022593">
    <property type="protein sequence ID" value="BBY47744.1"/>
    <property type="molecule type" value="Genomic_DNA"/>
</dbReference>
<keyword evidence="3" id="KW-1185">Reference proteome</keyword>
<dbReference type="SUPFAM" id="SSF46955">
    <property type="entry name" value="Putative DNA-binding domain"/>
    <property type="match status" value="1"/>
</dbReference>
<dbReference type="InterPro" id="IPR009061">
    <property type="entry name" value="DNA-bd_dom_put_sf"/>
</dbReference>